<evidence type="ECO:0000313" key="1">
    <source>
        <dbReference type="EMBL" id="QPM89187.1"/>
    </source>
</evidence>
<reference evidence="1 2" key="1">
    <citation type="submission" date="2020-08" db="EMBL/GenBank/DDBJ databases">
        <title>Genome sequence of Rhodobacteraceae bacterium Lw-13e.</title>
        <authorList>
            <person name="Poehlein A."/>
            <person name="Wolter L."/>
            <person name="Daniel R."/>
            <person name="Brinkhoff T."/>
        </authorList>
    </citation>
    <scope>NUCLEOTIDE SEQUENCE [LARGE SCALE GENOMIC DNA]</scope>
    <source>
        <strain evidence="1 2">Lw-13e</strain>
    </source>
</reference>
<dbReference type="EMBL" id="CP060436">
    <property type="protein sequence ID" value="QPM89187.1"/>
    <property type="molecule type" value="Genomic_DNA"/>
</dbReference>
<dbReference type="Proteomes" id="UP000283786">
    <property type="component" value="Chromosome"/>
</dbReference>
<keyword evidence="2" id="KW-1185">Reference proteome</keyword>
<accession>A0A418SFJ2</accession>
<evidence type="ECO:0000313" key="2">
    <source>
        <dbReference type="Proteomes" id="UP000283786"/>
    </source>
</evidence>
<dbReference type="RefSeq" id="WP_119839735.1">
    <property type="nucleotide sequence ID" value="NZ_CP060436.1"/>
</dbReference>
<gene>
    <name evidence="1" type="ORF">PSAL_004000</name>
</gene>
<proteinExistence type="predicted"/>
<protein>
    <submittedName>
        <fullName evidence="1">Uncharacterized protein</fullName>
    </submittedName>
</protein>
<sequence length="130" mass="14234">MIALPRLISCRKALTLMPILTADRTAERADHQVSRQNHAGVRRRADRWTSACAALLLVGLTGCDRPSELDTPISQEARAAPYPTLIPASRILASGAAQPRIAEQDDDALLSRAEALRRRASALQDYEFDS</sequence>
<dbReference type="KEGG" id="palw:PSAL_004000"/>
<dbReference type="OrthoDB" id="7872359at2"/>
<dbReference type="AlphaFoldDB" id="A0A418SFJ2"/>
<organism evidence="1 2">
    <name type="scientific">Pseudooceanicola algae</name>
    <dbReference type="NCBI Taxonomy" id="1537215"/>
    <lineage>
        <taxon>Bacteria</taxon>
        <taxon>Pseudomonadati</taxon>
        <taxon>Pseudomonadota</taxon>
        <taxon>Alphaproteobacteria</taxon>
        <taxon>Rhodobacterales</taxon>
        <taxon>Paracoccaceae</taxon>
        <taxon>Pseudooceanicola</taxon>
    </lineage>
</organism>
<name>A0A418SFJ2_9RHOB</name>